<reference evidence="1" key="1">
    <citation type="submission" date="2022-07" db="EMBL/GenBank/DDBJ databases">
        <title>Phylogenomic reconstructions and comparative analyses of Kickxellomycotina fungi.</title>
        <authorList>
            <person name="Reynolds N.K."/>
            <person name="Stajich J.E."/>
            <person name="Barry K."/>
            <person name="Grigoriev I.V."/>
            <person name="Crous P."/>
            <person name="Smith M.E."/>
        </authorList>
    </citation>
    <scope>NUCLEOTIDE SEQUENCE</scope>
    <source>
        <strain evidence="1">CBS 190363</strain>
    </source>
</reference>
<evidence type="ECO:0000313" key="1">
    <source>
        <dbReference type="EMBL" id="KAJ2898138.1"/>
    </source>
</evidence>
<organism evidence="1 2">
    <name type="scientific">Coemansia aciculifera</name>
    <dbReference type="NCBI Taxonomy" id="417176"/>
    <lineage>
        <taxon>Eukaryota</taxon>
        <taxon>Fungi</taxon>
        <taxon>Fungi incertae sedis</taxon>
        <taxon>Zoopagomycota</taxon>
        <taxon>Kickxellomycotina</taxon>
        <taxon>Kickxellomycetes</taxon>
        <taxon>Kickxellales</taxon>
        <taxon>Kickxellaceae</taxon>
        <taxon>Coemansia</taxon>
    </lineage>
</organism>
<dbReference type="Proteomes" id="UP001139981">
    <property type="component" value="Unassembled WGS sequence"/>
</dbReference>
<sequence length="475" mass="52598">MRYMLPGKGMRKLSLHLRSRLNSLKRRKRSYGDEADEQSEGDSSEDVDTQNPALKSHPMRFDIVHPHTYESGVSDLTAVRNPQLQPSPPMNYWLNDDNCDSDSNSDSDNSAHTVDGQFTPQRIAPQPIPIAKNTNFRREEWQERTDGALFGTHRRRKQRRRLDDSPVLPSGEFLRTTHSLTSISFSSSASSTDMRKRLDSGVGSYHHPTGPLPVRDAIGSVDLDVYQKCVAALNDLLFATNAQIDDDVQALIRHHLNGQSITPFIPVFEGIVSQAFADFSVAARSTLAIVDHSNSRPPFGGSTDSLLAGIVSNYTGLAIGETTAAASANKKSHNFSRDVDPLSAGSFERLLQSFGINVVKYSKEQMRLFAITGLTKYVTNQVLLSSGIENDLMDKLEEAGEVLALTMDQIDILDSLSGPPNRGRRNTVECDDIATLRLRAAQHKDTVDRIQLEAKDAGCTRRIYESILTEIQSLN</sequence>
<dbReference type="EMBL" id="JANBVB010000076">
    <property type="protein sequence ID" value="KAJ2898138.1"/>
    <property type="molecule type" value="Genomic_DNA"/>
</dbReference>
<evidence type="ECO:0000313" key="2">
    <source>
        <dbReference type="Proteomes" id="UP001139981"/>
    </source>
</evidence>
<accession>A0ACC1M5S6</accession>
<name>A0ACC1M5S6_9FUNG</name>
<protein>
    <submittedName>
        <fullName evidence="1">Uncharacterized protein</fullName>
    </submittedName>
</protein>
<proteinExistence type="predicted"/>
<keyword evidence="2" id="KW-1185">Reference proteome</keyword>
<gene>
    <name evidence="1" type="ORF">IWW38_001486</name>
</gene>
<comment type="caution">
    <text evidence="1">The sequence shown here is derived from an EMBL/GenBank/DDBJ whole genome shotgun (WGS) entry which is preliminary data.</text>
</comment>